<gene>
    <name evidence="1" type="ORF">C8N26_1983</name>
</gene>
<proteinExistence type="predicted"/>
<evidence type="ECO:0000313" key="1">
    <source>
        <dbReference type="EMBL" id="RKF03593.1"/>
    </source>
</evidence>
<keyword evidence="2" id="KW-1185">Reference proteome</keyword>
<reference evidence="1 2" key="1">
    <citation type="submission" date="2018-09" db="EMBL/GenBank/DDBJ databases">
        <title>Genomic Encyclopedia of Archaeal and Bacterial Type Strains, Phase II (KMG-II): from individual species to whole genera.</title>
        <authorList>
            <person name="Goeker M."/>
        </authorList>
    </citation>
    <scope>NUCLEOTIDE SEQUENCE [LARGE SCALE GENOMIC DNA]</scope>
    <source>
        <strain evidence="1 2">DSM 16505</strain>
    </source>
</reference>
<dbReference type="Proteomes" id="UP000285780">
    <property type="component" value="Unassembled WGS sequence"/>
</dbReference>
<name>A0A420E112_9FLAO</name>
<dbReference type="RefSeq" id="WP_120187118.1">
    <property type="nucleotide sequence ID" value="NZ_RAQM01000009.1"/>
</dbReference>
<accession>A0A420E112</accession>
<protein>
    <submittedName>
        <fullName evidence="1">Uncharacterized protein</fullName>
    </submittedName>
</protein>
<organism evidence="1 2">
    <name type="scientific">Tenacibaculum lutimaris</name>
    <dbReference type="NCBI Taxonomy" id="285258"/>
    <lineage>
        <taxon>Bacteria</taxon>
        <taxon>Pseudomonadati</taxon>
        <taxon>Bacteroidota</taxon>
        <taxon>Flavobacteriia</taxon>
        <taxon>Flavobacteriales</taxon>
        <taxon>Flavobacteriaceae</taxon>
        <taxon>Tenacibaculum</taxon>
    </lineage>
</organism>
<evidence type="ECO:0000313" key="2">
    <source>
        <dbReference type="Proteomes" id="UP000285780"/>
    </source>
</evidence>
<comment type="caution">
    <text evidence="1">The sequence shown here is derived from an EMBL/GenBank/DDBJ whole genome shotgun (WGS) entry which is preliminary data.</text>
</comment>
<dbReference type="EMBL" id="RAQM01000009">
    <property type="protein sequence ID" value="RKF03593.1"/>
    <property type="molecule type" value="Genomic_DNA"/>
</dbReference>
<sequence length="148" mass="17629">MKFTKGTRFTIAKDKRPKANTNLEPLDYEKWVEFIDNNQDIFIWNEYTKEGKETLKNINDFSDRVKYKILSTLNKGVCYSEFNQKKDSYNIGVTFYEDLNYIKIQFARTPRLEDLRIFIEMAENLDAYLLVNDKTIITRKDLENGEIV</sequence>
<dbReference type="AlphaFoldDB" id="A0A420E112"/>